<dbReference type="GO" id="GO:0031424">
    <property type="term" value="P:keratinization"/>
    <property type="evidence" value="ECO:0000318"/>
    <property type="project" value="GO_Central"/>
</dbReference>
<keyword evidence="6" id="KW-1185">Reference proteome</keyword>
<evidence type="ECO:0000256" key="2">
    <source>
        <dbReference type="ARBA" id="ARBA00023054"/>
    </source>
</evidence>
<dbReference type="SUPFAM" id="SSF64593">
    <property type="entry name" value="Intermediate filament protein, coiled coil region"/>
    <property type="match status" value="2"/>
</dbReference>
<dbReference type="eggNOG" id="ENOG502QWIE">
    <property type="taxonomic scope" value="Eukaryota"/>
</dbReference>
<evidence type="ECO:0000256" key="1">
    <source>
        <dbReference type="ARBA" id="ARBA00022754"/>
    </source>
</evidence>
<dbReference type="GO" id="GO:0045095">
    <property type="term" value="C:keratin filament"/>
    <property type="evidence" value="ECO:0000318"/>
    <property type="project" value="GO_Central"/>
</dbReference>
<feature type="coiled-coil region" evidence="3">
    <location>
        <begin position="38"/>
        <end position="65"/>
    </location>
</feature>
<evidence type="ECO:0000313" key="5">
    <source>
        <dbReference type="Ensembl" id="ENSACAP00000019170.2"/>
    </source>
</evidence>
<dbReference type="GO" id="GO:0045109">
    <property type="term" value="P:intermediate filament organization"/>
    <property type="evidence" value="ECO:0000318"/>
    <property type="project" value="GO_Central"/>
</dbReference>
<dbReference type="Proteomes" id="UP000001646">
    <property type="component" value="Chromosome 2"/>
</dbReference>
<dbReference type="SMART" id="SM01391">
    <property type="entry name" value="Filament"/>
    <property type="match status" value="1"/>
</dbReference>
<evidence type="ECO:0000313" key="6">
    <source>
        <dbReference type="Proteomes" id="UP000001646"/>
    </source>
</evidence>
<sequence length="342" mass="39505">NTGGAGAPGQSRITSVTCNESLLKPLDLGIDTEALAEKSETKNELQSLNSKLASFINKVQLLEQHNLMLKTKWDFVQEMKQHRSDMEPLFDDHTSRLKKELECLEREKKEMQIEHDSSAQTLEKNKSRYEEELNKRATAENGFVLLKKDLDFAFADKAELEAKVEKLAKHISFLKHIYAQEISELQNCISETCVMVQLDNRRALDMNRTIEEFRRQHEYIASRTRAEAEAWLQHQYQELKTTAAKNNDNLNAVKEEIQALTRTAHQLESQITSIKTQRCRLEDEVVEAKEHGETAVKDARCKLSDLEEALRKAKQDMTCQLREYQSLMNVKMAMNIEIATYR</sequence>
<protein>
    <recommendedName>
        <fullName evidence="4">IF rod domain-containing protein</fullName>
    </recommendedName>
</protein>
<dbReference type="InterPro" id="IPR039008">
    <property type="entry name" value="IF_rod_dom"/>
</dbReference>
<reference evidence="5" key="3">
    <citation type="submission" date="2025-09" db="UniProtKB">
        <authorList>
            <consortium name="Ensembl"/>
        </authorList>
    </citation>
    <scope>IDENTIFICATION</scope>
</reference>
<feature type="coiled-coil region" evidence="3">
    <location>
        <begin position="94"/>
        <end position="177"/>
    </location>
</feature>
<feature type="domain" description="IF rod" evidence="4">
    <location>
        <begin position="41"/>
        <end position="342"/>
    </location>
</feature>
<dbReference type="Gene3D" id="1.20.5.500">
    <property type="entry name" value="Single helix bin"/>
    <property type="match status" value="1"/>
</dbReference>
<dbReference type="PANTHER" id="PTHR45616">
    <property type="entry name" value="GATA-TYPE DOMAIN-CONTAINING PROTEIN"/>
    <property type="match status" value="1"/>
</dbReference>
<accession>G1KW97</accession>
<reference evidence="5 6" key="1">
    <citation type="submission" date="2009-12" db="EMBL/GenBank/DDBJ databases">
        <title>The Genome Sequence of Anolis carolinensis (Green Anole Lizard).</title>
        <authorList>
            <consortium name="The Genome Sequencing Platform"/>
            <person name="Di Palma F."/>
            <person name="Alfoldi J."/>
            <person name="Heiman D."/>
            <person name="Young S."/>
            <person name="Grabherr M."/>
            <person name="Johnson J."/>
            <person name="Lander E.S."/>
            <person name="Lindblad-Toh K."/>
        </authorList>
    </citation>
    <scope>NUCLEOTIDE SEQUENCE [LARGE SCALE GENOMIC DNA]</scope>
    <source>
        <strain evidence="5 6">JBL SC #1</strain>
    </source>
</reference>
<dbReference type="InParanoid" id="G1KW97"/>
<proteinExistence type="predicted"/>
<dbReference type="Gene3D" id="1.20.5.170">
    <property type="match status" value="1"/>
</dbReference>
<evidence type="ECO:0000259" key="4">
    <source>
        <dbReference type="PROSITE" id="PS51842"/>
    </source>
</evidence>
<dbReference type="Pfam" id="PF00038">
    <property type="entry name" value="Filament"/>
    <property type="match status" value="1"/>
</dbReference>
<dbReference type="HOGENOM" id="CLU_012560_5_1_1"/>
<dbReference type="PRINTS" id="PR01276">
    <property type="entry name" value="TYPE2KERATIN"/>
</dbReference>
<feature type="coiled-coil region" evidence="3">
    <location>
        <begin position="236"/>
        <end position="323"/>
    </location>
</feature>
<dbReference type="InterPro" id="IPR003054">
    <property type="entry name" value="Keratin_II"/>
</dbReference>
<name>G1KW97_ANOCA</name>
<dbReference type="PROSITE" id="PS51842">
    <property type="entry name" value="IF_ROD_2"/>
    <property type="match status" value="1"/>
</dbReference>
<evidence type="ECO:0000256" key="3">
    <source>
        <dbReference type="SAM" id="Coils"/>
    </source>
</evidence>
<keyword evidence="1" id="KW-0403">Intermediate filament</keyword>
<organism evidence="5 6">
    <name type="scientific">Anolis carolinensis</name>
    <name type="common">Green anole</name>
    <name type="synonym">American chameleon</name>
    <dbReference type="NCBI Taxonomy" id="28377"/>
    <lineage>
        <taxon>Eukaryota</taxon>
        <taxon>Metazoa</taxon>
        <taxon>Chordata</taxon>
        <taxon>Craniata</taxon>
        <taxon>Vertebrata</taxon>
        <taxon>Euteleostomi</taxon>
        <taxon>Lepidosauria</taxon>
        <taxon>Squamata</taxon>
        <taxon>Bifurcata</taxon>
        <taxon>Unidentata</taxon>
        <taxon>Episquamata</taxon>
        <taxon>Toxicofera</taxon>
        <taxon>Iguania</taxon>
        <taxon>Dactyloidae</taxon>
        <taxon>Anolis</taxon>
    </lineage>
</organism>
<dbReference type="FunFam" id="1.20.5.1160:FF:000001">
    <property type="entry name" value="Keratin type II"/>
    <property type="match status" value="1"/>
</dbReference>
<reference evidence="5" key="2">
    <citation type="submission" date="2025-08" db="UniProtKB">
        <authorList>
            <consortium name="Ensembl"/>
        </authorList>
    </citation>
    <scope>IDENTIFICATION</scope>
</reference>
<dbReference type="GO" id="GO:0030280">
    <property type="term" value="F:structural constituent of skin epidermis"/>
    <property type="evidence" value="ECO:0000318"/>
    <property type="project" value="GO_Central"/>
</dbReference>
<dbReference type="GeneTree" id="ENSGT00940000162738"/>
<keyword evidence="2 3" id="KW-0175">Coiled coil</keyword>
<dbReference type="PANTHER" id="PTHR45616:SF12">
    <property type="entry name" value="KERATIN, TYPE II CUTICULAR HB2"/>
    <property type="match status" value="1"/>
</dbReference>
<dbReference type="Gene3D" id="1.20.5.1160">
    <property type="entry name" value="Vasodilator-stimulated phosphoprotein"/>
    <property type="match status" value="1"/>
</dbReference>
<dbReference type="Ensembl" id="ENSACAT00000027383.2">
    <property type="protein sequence ID" value="ENSACAP00000019170.2"/>
    <property type="gene ID" value="ENSACAG00000025244.2"/>
</dbReference>
<dbReference type="AlphaFoldDB" id="G1KW97"/>